<comment type="similarity">
    <text evidence="1">Belongs to the peptidase C1 family.</text>
</comment>
<sequence length="118" mass="13313">MLLQCLITLGSKAYCVEKDEEEIKKEIFKNGPVQAAFIAYEDFSLYKGGIYKHEGGEEKGGHAVKLLGWGVENGTKFWIGANSWSKDWGENGGYFRFLRGENHCEIEEYINAGLLKVD</sequence>
<dbReference type="InterPro" id="IPR025660">
    <property type="entry name" value="Pept_his_AS"/>
</dbReference>
<dbReference type="AlphaFoldDB" id="A0A3P7IZC3"/>
<dbReference type="PROSITE" id="PS00639">
    <property type="entry name" value="THIOL_PROTEASE_HIS"/>
    <property type="match status" value="1"/>
</dbReference>
<dbReference type="SUPFAM" id="SSF54001">
    <property type="entry name" value="Cysteine proteinases"/>
    <property type="match status" value="1"/>
</dbReference>
<dbReference type="InterPro" id="IPR013128">
    <property type="entry name" value="Peptidase_C1A"/>
</dbReference>
<dbReference type="PANTHER" id="PTHR12411">
    <property type="entry name" value="CYSTEINE PROTEASE FAMILY C1-RELATED"/>
    <property type="match status" value="1"/>
</dbReference>
<reference evidence="3 4" key="1">
    <citation type="submission" date="2018-11" db="EMBL/GenBank/DDBJ databases">
        <authorList>
            <consortium name="Pathogen Informatics"/>
        </authorList>
    </citation>
    <scope>NUCLEOTIDE SEQUENCE [LARGE SCALE GENOMIC DNA]</scope>
</reference>
<dbReference type="GO" id="GO:0006508">
    <property type="term" value="P:proteolysis"/>
    <property type="evidence" value="ECO:0007669"/>
    <property type="project" value="InterPro"/>
</dbReference>
<dbReference type="EMBL" id="UYYB01012688">
    <property type="protein sequence ID" value="VDM69567.1"/>
    <property type="molecule type" value="Genomic_DNA"/>
</dbReference>
<evidence type="ECO:0000259" key="2">
    <source>
        <dbReference type="SMART" id="SM00645"/>
    </source>
</evidence>
<proteinExistence type="inferred from homology"/>
<evidence type="ECO:0000313" key="3">
    <source>
        <dbReference type="EMBL" id="VDM69567.1"/>
    </source>
</evidence>
<keyword evidence="4" id="KW-1185">Reference proteome</keyword>
<dbReference type="InterPro" id="IPR000668">
    <property type="entry name" value="Peptidase_C1A_C"/>
</dbReference>
<organism evidence="3 4">
    <name type="scientific">Strongylus vulgaris</name>
    <name type="common">Blood worm</name>
    <dbReference type="NCBI Taxonomy" id="40348"/>
    <lineage>
        <taxon>Eukaryota</taxon>
        <taxon>Metazoa</taxon>
        <taxon>Ecdysozoa</taxon>
        <taxon>Nematoda</taxon>
        <taxon>Chromadorea</taxon>
        <taxon>Rhabditida</taxon>
        <taxon>Rhabditina</taxon>
        <taxon>Rhabditomorpha</taxon>
        <taxon>Strongyloidea</taxon>
        <taxon>Strongylidae</taxon>
        <taxon>Strongylus</taxon>
    </lineage>
</organism>
<name>A0A3P7IZC3_STRVU</name>
<dbReference type="Pfam" id="PF00112">
    <property type="entry name" value="Peptidase_C1"/>
    <property type="match status" value="1"/>
</dbReference>
<gene>
    <name evidence="3" type="ORF">SVUK_LOCUS4565</name>
</gene>
<dbReference type="InterPro" id="IPR038765">
    <property type="entry name" value="Papain-like_cys_pep_sf"/>
</dbReference>
<dbReference type="OrthoDB" id="640249at2759"/>
<evidence type="ECO:0000313" key="4">
    <source>
        <dbReference type="Proteomes" id="UP000270094"/>
    </source>
</evidence>
<dbReference type="Gene3D" id="3.90.70.10">
    <property type="entry name" value="Cysteine proteinases"/>
    <property type="match status" value="1"/>
</dbReference>
<evidence type="ECO:0000256" key="1">
    <source>
        <dbReference type="ARBA" id="ARBA00008455"/>
    </source>
</evidence>
<dbReference type="GO" id="GO:0008234">
    <property type="term" value="F:cysteine-type peptidase activity"/>
    <property type="evidence" value="ECO:0007669"/>
    <property type="project" value="InterPro"/>
</dbReference>
<dbReference type="Proteomes" id="UP000270094">
    <property type="component" value="Unassembled WGS sequence"/>
</dbReference>
<feature type="domain" description="Peptidase C1A papain C-terminal" evidence="2">
    <location>
        <begin position="4"/>
        <end position="114"/>
    </location>
</feature>
<dbReference type="SMART" id="SM00645">
    <property type="entry name" value="Pept_C1"/>
    <property type="match status" value="1"/>
</dbReference>
<protein>
    <recommendedName>
        <fullName evidence="2">Peptidase C1A papain C-terminal domain-containing protein</fullName>
    </recommendedName>
</protein>
<accession>A0A3P7IZC3</accession>